<comment type="caution">
    <text evidence="4">The sequence shown here is derived from an EMBL/GenBank/DDBJ whole genome shotgun (WGS) entry which is preliminary data.</text>
</comment>
<keyword evidence="5" id="KW-1185">Reference proteome</keyword>
<comment type="similarity">
    <text evidence="2">Belongs to the IQD family.</text>
</comment>
<evidence type="ECO:0000313" key="5">
    <source>
        <dbReference type="Proteomes" id="UP001359559"/>
    </source>
</evidence>
<dbReference type="PANTHER" id="PTHR32295:SF15">
    <property type="entry name" value="PROTEIN IQ-DOMAIN 33"/>
    <property type="match status" value="1"/>
</dbReference>
<feature type="compositionally biased region" description="Basic residues" evidence="3">
    <location>
        <begin position="360"/>
        <end position="371"/>
    </location>
</feature>
<dbReference type="PROSITE" id="PS50096">
    <property type="entry name" value="IQ"/>
    <property type="match status" value="1"/>
</dbReference>
<dbReference type="EMBL" id="JAYKXN010000003">
    <property type="protein sequence ID" value="KAK7300438.1"/>
    <property type="molecule type" value="Genomic_DNA"/>
</dbReference>
<evidence type="ECO:0008006" key="6">
    <source>
        <dbReference type="Google" id="ProtNLM"/>
    </source>
</evidence>
<feature type="compositionally biased region" description="Basic and acidic residues" evidence="3">
    <location>
        <begin position="377"/>
        <end position="399"/>
    </location>
</feature>
<dbReference type="Pfam" id="PF00612">
    <property type="entry name" value="IQ"/>
    <property type="match status" value="1"/>
</dbReference>
<dbReference type="Proteomes" id="UP001359559">
    <property type="component" value="Unassembled WGS sequence"/>
</dbReference>
<dbReference type="GO" id="GO:0005516">
    <property type="term" value="F:calmodulin binding"/>
    <property type="evidence" value="ECO:0007669"/>
    <property type="project" value="UniProtKB-KW"/>
</dbReference>
<evidence type="ECO:0000256" key="3">
    <source>
        <dbReference type="SAM" id="MobiDB-lite"/>
    </source>
</evidence>
<proteinExistence type="inferred from homology"/>
<feature type="region of interest" description="Disordered" evidence="3">
    <location>
        <begin position="353"/>
        <end position="403"/>
    </location>
</feature>
<evidence type="ECO:0000256" key="2">
    <source>
        <dbReference type="ARBA" id="ARBA00024341"/>
    </source>
</evidence>
<organism evidence="4 5">
    <name type="scientific">Clitoria ternatea</name>
    <name type="common">Butterfly pea</name>
    <dbReference type="NCBI Taxonomy" id="43366"/>
    <lineage>
        <taxon>Eukaryota</taxon>
        <taxon>Viridiplantae</taxon>
        <taxon>Streptophyta</taxon>
        <taxon>Embryophyta</taxon>
        <taxon>Tracheophyta</taxon>
        <taxon>Spermatophyta</taxon>
        <taxon>Magnoliopsida</taxon>
        <taxon>eudicotyledons</taxon>
        <taxon>Gunneridae</taxon>
        <taxon>Pentapetalae</taxon>
        <taxon>rosids</taxon>
        <taxon>fabids</taxon>
        <taxon>Fabales</taxon>
        <taxon>Fabaceae</taxon>
        <taxon>Papilionoideae</taxon>
        <taxon>50 kb inversion clade</taxon>
        <taxon>NPAAA clade</taxon>
        <taxon>indigoferoid/millettioid clade</taxon>
        <taxon>Phaseoleae</taxon>
        <taxon>Clitoria</taxon>
    </lineage>
</organism>
<reference evidence="4 5" key="1">
    <citation type="submission" date="2024-01" db="EMBL/GenBank/DDBJ databases">
        <title>The genomes of 5 underutilized Papilionoideae crops provide insights into root nodulation and disease resistance.</title>
        <authorList>
            <person name="Yuan L."/>
        </authorList>
    </citation>
    <scope>NUCLEOTIDE SEQUENCE [LARGE SCALE GENOMIC DNA]</scope>
    <source>
        <strain evidence="4">LY-2023</strain>
        <tissue evidence="4">Leaf</tissue>
    </source>
</reference>
<gene>
    <name evidence="4" type="ORF">RJT34_11282</name>
</gene>
<evidence type="ECO:0000313" key="4">
    <source>
        <dbReference type="EMBL" id="KAK7300438.1"/>
    </source>
</evidence>
<dbReference type="AlphaFoldDB" id="A0AAN9PJI8"/>
<name>A0AAN9PJI8_CLITE</name>
<protein>
    <recommendedName>
        <fullName evidence="6">Protein IQ-DOMAIN 1</fullName>
    </recommendedName>
</protein>
<sequence length="421" mass="48235">MCIGILIWLGTISWGICQGFSLFLTKMGFTGELVRSVFSRNRSFGSHESKVRRNSGENRRWVSVRSYLCGDEFINSVVAEEDSASVKSSEVTVTQSIQEEFSDKGDTKSEETVENVVTQKSPNSNFSKSFNEEEAAILIQSAFRSFLLRRQNEEIRSNTDKEELHLVMKSPDRKSMGSSVEVQTGNSTEVFSVEGEKMSICHRIQRRNRTQVTKQKEDWDDSTVSSYVSKMRMQNRMEASTRRERALAYAFSQQLRICSKRKSTKLNSMEPNMSWSWLERWMATRLPETSSVESHAMQNHDPSNSNHKFTIKTRFLDAAGEEKESCGSNEVPLHFEFDNYSINSREDKFSLKTPTTKTNFRARRTVSRRKTVPSYQLHEEQPKASKRDGSSNASKDIKQKQKQVGIRTEITFGTFKASNVV</sequence>
<dbReference type="PANTHER" id="PTHR32295">
    <property type="entry name" value="IQ-DOMAIN 5-RELATED"/>
    <property type="match status" value="1"/>
</dbReference>
<accession>A0AAN9PJI8</accession>
<keyword evidence="1" id="KW-0112">Calmodulin-binding</keyword>
<dbReference type="InterPro" id="IPR000048">
    <property type="entry name" value="IQ_motif_EF-hand-BS"/>
</dbReference>
<evidence type="ECO:0000256" key="1">
    <source>
        <dbReference type="ARBA" id="ARBA00022860"/>
    </source>
</evidence>